<dbReference type="Proteomes" id="UP000501600">
    <property type="component" value="Chromosome"/>
</dbReference>
<proteinExistence type="predicted"/>
<feature type="compositionally biased region" description="Polar residues" evidence="1">
    <location>
        <begin position="45"/>
        <end position="55"/>
    </location>
</feature>
<reference evidence="2 3" key="1">
    <citation type="submission" date="2020-04" db="EMBL/GenBank/DDBJ databases">
        <title>Genome sequence for Sphingorhabdus sp. strain M1.</title>
        <authorList>
            <person name="Park S.-J."/>
        </authorList>
    </citation>
    <scope>NUCLEOTIDE SEQUENCE [LARGE SCALE GENOMIC DNA]</scope>
    <source>
        <strain evidence="2 3">JK6</strain>
    </source>
</reference>
<organism evidence="2 3">
    <name type="scientific">Parasphingorhabdus halotolerans</name>
    <dbReference type="NCBI Taxonomy" id="2725558"/>
    <lineage>
        <taxon>Bacteria</taxon>
        <taxon>Pseudomonadati</taxon>
        <taxon>Pseudomonadota</taxon>
        <taxon>Alphaproteobacteria</taxon>
        <taxon>Sphingomonadales</taxon>
        <taxon>Sphingomonadaceae</taxon>
        <taxon>Parasphingorhabdus</taxon>
    </lineage>
</organism>
<dbReference type="EMBL" id="CP051217">
    <property type="protein sequence ID" value="QJB69426.1"/>
    <property type="molecule type" value="Genomic_DNA"/>
</dbReference>
<accession>A0A6H2DP37</accession>
<name>A0A6H2DP37_9SPHN</name>
<sequence>MIDNFSIALTHGLLLIAAWRLIHRPDLDLEDPPERDKEPSGFGAGNQNSGANPDA</sequence>
<protein>
    <submittedName>
        <fullName evidence="2">Uncharacterized protein</fullName>
    </submittedName>
</protein>
<gene>
    <name evidence="2" type="ORF">HF685_09140</name>
</gene>
<evidence type="ECO:0000313" key="3">
    <source>
        <dbReference type="Proteomes" id="UP000501600"/>
    </source>
</evidence>
<feature type="region of interest" description="Disordered" evidence="1">
    <location>
        <begin position="27"/>
        <end position="55"/>
    </location>
</feature>
<dbReference type="KEGG" id="phao:HF685_09140"/>
<keyword evidence="3" id="KW-1185">Reference proteome</keyword>
<dbReference type="RefSeq" id="WP_168819468.1">
    <property type="nucleotide sequence ID" value="NZ_CP051217.1"/>
</dbReference>
<dbReference type="AlphaFoldDB" id="A0A6H2DP37"/>
<feature type="compositionally biased region" description="Basic and acidic residues" evidence="1">
    <location>
        <begin position="27"/>
        <end position="39"/>
    </location>
</feature>
<evidence type="ECO:0000256" key="1">
    <source>
        <dbReference type="SAM" id="MobiDB-lite"/>
    </source>
</evidence>
<evidence type="ECO:0000313" key="2">
    <source>
        <dbReference type="EMBL" id="QJB69426.1"/>
    </source>
</evidence>